<dbReference type="EMBL" id="CP069029">
    <property type="protein sequence ID" value="QRC97510.1"/>
    <property type="molecule type" value="Genomic_DNA"/>
</dbReference>
<dbReference type="Proteomes" id="UP000663193">
    <property type="component" value="Chromosome 7"/>
</dbReference>
<sequence>MSLTWNWGCVRVCTRHGAGAVSRANFVKRRRDFLCWRLFRSLESCCLCAMRMKPLAYHT</sequence>
<organism evidence="1 2">
    <name type="scientific">Phaeosphaeria nodorum (strain SN15 / ATCC MYA-4574 / FGSC 10173)</name>
    <name type="common">Glume blotch fungus</name>
    <name type="synonym">Parastagonospora nodorum</name>
    <dbReference type="NCBI Taxonomy" id="321614"/>
    <lineage>
        <taxon>Eukaryota</taxon>
        <taxon>Fungi</taxon>
        <taxon>Dikarya</taxon>
        <taxon>Ascomycota</taxon>
        <taxon>Pezizomycotina</taxon>
        <taxon>Dothideomycetes</taxon>
        <taxon>Pleosporomycetidae</taxon>
        <taxon>Pleosporales</taxon>
        <taxon>Pleosporineae</taxon>
        <taxon>Phaeosphaeriaceae</taxon>
        <taxon>Parastagonospora</taxon>
    </lineage>
</organism>
<protein>
    <submittedName>
        <fullName evidence="1">Uncharacterized protein</fullName>
    </submittedName>
</protein>
<gene>
    <name evidence="1" type="ORF">JI435_410670</name>
</gene>
<dbReference type="VEuPathDB" id="FungiDB:JI435_410670"/>
<proteinExistence type="predicted"/>
<accession>A0A7U2F2G0</accession>
<name>A0A7U2F2G0_PHANO</name>
<evidence type="ECO:0000313" key="1">
    <source>
        <dbReference type="EMBL" id="QRC97510.1"/>
    </source>
</evidence>
<keyword evidence="2" id="KW-1185">Reference proteome</keyword>
<reference evidence="2" key="1">
    <citation type="journal article" date="2021" name="BMC Genomics">
        <title>Chromosome-level genome assembly and manually-curated proteome of model necrotroph Parastagonospora nodorum Sn15 reveals a genome-wide trove of candidate effector homologs, and redundancy of virulence-related functions within an accessory chromosome.</title>
        <authorList>
            <person name="Bertazzoni S."/>
            <person name="Jones D.A.B."/>
            <person name="Phan H.T."/>
            <person name="Tan K.-C."/>
            <person name="Hane J.K."/>
        </authorList>
    </citation>
    <scope>NUCLEOTIDE SEQUENCE [LARGE SCALE GENOMIC DNA]</scope>
    <source>
        <strain evidence="2">SN15 / ATCC MYA-4574 / FGSC 10173)</strain>
    </source>
</reference>
<evidence type="ECO:0000313" key="2">
    <source>
        <dbReference type="Proteomes" id="UP000663193"/>
    </source>
</evidence>
<dbReference type="AlphaFoldDB" id="A0A7U2F2G0"/>